<name>A0A1Y1RU25_9SPIO</name>
<comment type="caution">
    <text evidence="2">The sequence shown here is derived from an EMBL/GenBank/DDBJ whole genome shotgun (WGS) entry which is preliminary data.</text>
</comment>
<feature type="transmembrane region" description="Helical" evidence="1">
    <location>
        <begin position="157"/>
        <end position="174"/>
    </location>
</feature>
<reference evidence="2 3" key="1">
    <citation type="submission" date="2017-03" db="EMBL/GenBank/DDBJ databases">
        <title>Draft Genome sequence of Marispirochaeta sp. strain JC444.</title>
        <authorList>
            <person name="Shivani Y."/>
            <person name="Subhash Y."/>
            <person name="Sasikala C."/>
            <person name="Ramana C."/>
        </authorList>
    </citation>
    <scope>NUCLEOTIDE SEQUENCE [LARGE SCALE GENOMIC DNA]</scope>
    <source>
        <strain evidence="2 3">JC444</strain>
    </source>
</reference>
<protein>
    <submittedName>
        <fullName evidence="2">Uncharacterized protein</fullName>
    </submittedName>
</protein>
<evidence type="ECO:0000313" key="2">
    <source>
        <dbReference type="EMBL" id="ORC31804.1"/>
    </source>
</evidence>
<feature type="transmembrane region" description="Helical" evidence="1">
    <location>
        <begin position="243"/>
        <end position="263"/>
    </location>
</feature>
<dbReference type="STRING" id="1963862.B4O97_16795"/>
<gene>
    <name evidence="2" type="ORF">B4O97_16795</name>
</gene>
<organism evidence="2 3">
    <name type="scientific">Marispirochaeta aestuarii</name>
    <dbReference type="NCBI Taxonomy" id="1963862"/>
    <lineage>
        <taxon>Bacteria</taxon>
        <taxon>Pseudomonadati</taxon>
        <taxon>Spirochaetota</taxon>
        <taxon>Spirochaetia</taxon>
        <taxon>Spirochaetales</taxon>
        <taxon>Spirochaetaceae</taxon>
        <taxon>Marispirochaeta</taxon>
    </lineage>
</organism>
<keyword evidence="1" id="KW-0812">Transmembrane</keyword>
<feature type="transmembrane region" description="Helical" evidence="1">
    <location>
        <begin position="129"/>
        <end position="151"/>
    </location>
</feature>
<dbReference type="EMBL" id="MWQY01000024">
    <property type="protein sequence ID" value="ORC31804.1"/>
    <property type="molecule type" value="Genomic_DNA"/>
</dbReference>
<feature type="transmembrane region" description="Helical" evidence="1">
    <location>
        <begin position="65"/>
        <end position="89"/>
    </location>
</feature>
<accession>A0A1Y1RU25</accession>
<feature type="transmembrane region" description="Helical" evidence="1">
    <location>
        <begin position="186"/>
        <end position="208"/>
    </location>
</feature>
<keyword evidence="1" id="KW-1133">Transmembrane helix</keyword>
<feature type="transmembrane region" description="Helical" evidence="1">
    <location>
        <begin position="214"/>
        <end position="231"/>
    </location>
</feature>
<keyword evidence="3" id="KW-1185">Reference proteome</keyword>
<keyword evidence="1" id="KW-0472">Membrane</keyword>
<dbReference type="RefSeq" id="WP_083052641.1">
    <property type="nucleotide sequence ID" value="NZ_CAXXQO010000003.1"/>
</dbReference>
<sequence length="265" mass="30060">MKILDEIREIFNLILEHSEDVSRMRFEARMKNGSSFRYSFDRQKWERELQKENLPRRETNQLINAILDVLGIGIAVAILVILVVFAAVSGKTEGILYYSISWALAILYYLFSALYNFLSPVHTAREFFFKFRSILLFLTLSGFFLPLYLIYLPANPGTGLMGGVLLLCVAGLYFNGLNTRGGRRMAAISGILLSWLSVIAIPFLSASFSLFEKMLVIFAAVLLSFWITAAFQSDHSTSKEPPAMNLFLLFASLCLFWFNLLWIGA</sequence>
<proteinExistence type="predicted"/>
<evidence type="ECO:0000256" key="1">
    <source>
        <dbReference type="SAM" id="Phobius"/>
    </source>
</evidence>
<evidence type="ECO:0000313" key="3">
    <source>
        <dbReference type="Proteomes" id="UP000192343"/>
    </source>
</evidence>
<dbReference type="OrthoDB" id="9826148at2"/>
<feature type="transmembrane region" description="Helical" evidence="1">
    <location>
        <begin position="95"/>
        <end position="117"/>
    </location>
</feature>
<dbReference type="Proteomes" id="UP000192343">
    <property type="component" value="Unassembled WGS sequence"/>
</dbReference>
<dbReference type="AlphaFoldDB" id="A0A1Y1RU25"/>